<gene>
    <name evidence="7" type="ORF">Baya_2599</name>
</gene>
<evidence type="ECO:0000256" key="5">
    <source>
        <dbReference type="SAM" id="SignalP"/>
    </source>
</evidence>
<proteinExistence type="predicted"/>
<keyword evidence="3" id="KW-0393">Immunoglobulin domain</keyword>
<dbReference type="SMART" id="SM00409">
    <property type="entry name" value="IG"/>
    <property type="match status" value="1"/>
</dbReference>
<dbReference type="PROSITE" id="PS50835">
    <property type="entry name" value="IG_LIKE"/>
    <property type="match status" value="1"/>
</dbReference>
<dbReference type="InterPro" id="IPR051102">
    <property type="entry name" value="IgSF_V-set/TM_domain"/>
</dbReference>
<dbReference type="InterPro" id="IPR007110">
    <property type="entry name" value="Ig-like_dom"/>
</dbReference>
<keyword evidence="1 5" id="KW-0732">Signal</keyword>
<evidence type="ECO:0000256" key="3">
    <source>
        <dbReference type="ARBA" id="ARBA00023319"/>
    </source>
</evidence>
<dbReference type="AlphaFoldDB" id="A0A556VY51"/>
<name>A0A556VY51_BAGYA</name>
<dbReference type="InterPro" id="IPR003599">
    <property type="entry name" value="Ig_sub"/>
</dbReference>
<keyword evidence="7" id="KW-0812">Transmembrane</keyword>
<reference evidence="7 8" key="1">
    <citation type="journal article" date="2019" name="Genome Biol. Evol.">
        <title>Whole-Genome Sequencing of the Giant Devil Catfish, Bagarius yarrelli.</title>
        <authorList>
            <person name="Jiang W."/>
            <person name="Lv Y."/>
            <person name="Cheng L."/>
            <person name="Yang K."/>
            <person name="Chao B."/>
            <person name="Wang X."/>
            <person name="Li Y."/>
            <person name="Pan X."/>
            <person name="You X."/>
            <person name="Zhang Y."/>
            <person name="Yang J."/>
            <person name="Li J."/>
            <person name="Zhang X."/>
            <person name="Liu S."/>
            <person name="Sun C."/>
            <person name="Yang J."/>
            <person name="Shi Q."/>
        </authorList>
    </citation>
    <scope>NUCLEOTIDE SEQUENCE [LARGE SCALE GENOMIC DNA]</scope>
    <source>
        <strain evidence="7">JWS20170419001</strain>
        <tissue evidence="7">Muscle</tissue>
    </source>
</reference>
<dbReference type="Proteomes" id="UP000319801">
    <property type="component" value="Unassembled WGS sequence"/>
</dbReference>
<feature type="region of interest" description="Disordered" evidence="4">
    <location>
        <begin position="177"/>
        <end position="259"/>
    </location>
</feature>
<sequence length="259" mass="29592">MEMGLFAALLWISHSAGLFLQLNASGDVEVDNRVYGNALFTEVPHDAITQSGQDVEMACSFRGSGSSSVSLEIQWWYLRNISHRLRLSNVKQSDEGMYECRVIDFSNNRIQHHRVQAYLQVQPPGPDSQLHQKEEKSLHHGNNNLHKRVSQIGVRDEHNNNDQELHHGDYLLHQNEHHKSHHGLLANEGEQNSPSALHHGNHNAREHQHHHDEKNQQVKKNMQSSKKRETKKHQSDINGRKDHGAELHSNDCSTSDCVL</sequence>
<protein>
    <submittedName>
        <fullName evidence="7">V-set and transmembrane domain-containing protein 2-like protein</fullName>
    </submittedName>
</protein>
<evidence type="ECO:0000313" key="8">
    <source>
        <dbReference type="Proteomes" id="UP000319801"/>
    </source>
</evidence>
<dbReference type="GO" id="GO:0016020">
    <property type="term" value="C:membrane"/>
    <property type="evidence" value="ECO:0007669"/>
    <property type="project" value="TreeGrafter"/>
</dbReference>
<dbReference type="EMBL" id="VCAZ01000007">
    <property type="protein sequence ID" value="TVK90518.1"/>
    <property type="molecule type" value="Genomic_DNA"/>
</dbReference>
<organism evidence="7 8">
    <name type="scientific">Bagarius yarrelli</name>
    <name type="common">Goonch</name>
    <name type="synonym">Bagrus yarrelli</name>
    <dbReference type="NCBI Taxonomy" id="175774"/>
    <lineage>
        <taxon>Eukaryota</taxon>
        <taxon>Metazoa</taxon>
        <taxon>Chordata</taxon>
        <taxon>Craniata</taxon>
        <taxon>Vertebrata</taxon>
        <taxon>Euteleostomi</taxon>
        <taxon>Actinopterygii</taxon>
        <taxon>Neopterygii</taxon>
        <taxon>Teleostei</taxon>
        <taxon>Ostariophysi</taxon>
        <taxon>Siluriformes</taxon>
        <taxon>Sisoridae</taxon>
        <taxon>Sisorinae</taxon>
        <taxon>Bagarius</taxon>
    </lineage>
</organism>
<dbReference type="PANTHER" id="PTHR12207">
    <property type="entry name" value="V-SET AND TRANSMEMBRANE DOMAIN-CONTAINING PROTEIN"/>
    <property type="match status" value="1"/>
</dbReference>
<evidence type="ECO:0000256" key="1">
    <source>
        <dbReference type="ARBA" id="ARBA00022729"/>
    </source>
</evidence>
<feature type="chain" id="PRO_5021916605" evidence="5">
    <location>
        <begin position="18"/>
        <end position="259"/>
    </location>
</feature>
<keyword evidence="2" id="KW-1015">Disulfide bond</keyword>
<dbReference type="Gene3D" id="2.60.40.10">
    <property type="entry name" value="Immunoglobulins"/>
    <property type="match status" value="1"/>
</dbReference>
<feature type="compositionally biased region" description="Basic and acidic residues" evidence="4">
    <location>
        <begin position="232"/>
        <end position="249"/>
    </location>
</feature>
<feature type="signal peptide" evidence="5">
    <location>
        <begin position="1"/>
        <end position="17"/>
    </location>
</feature>
<dbReference type="InterPro" id="IPR036179">
    <property type="entry name" value="Ig-like_dom_sf"/>
</dbReference>
<keyword evidence="8" id="KW-1185">Reference proteome</keyword>
<keyword evidence="7" id="KW-0472">Membrane</keyword>
<comment type="caution">
    <text evidence="7">The sequence shown here is derived from an EMBL/GenBank/DDBJ whole genome shotgun (WGS) entry which is preliminary data.</text>
</comment>
<feature type="compositionally biased region" description="Polar residues" evidence="4">
    <location>
        <begin position="250"/>
        <end position="259"/>
    </location>
</feature>
<accession>A0A556VY51</accession>
<evidence type="ECO:0000313" key="7">
    <source>
        <dbReference type="EMBL" id="TVK90518.1"/>
    </source>
</evidence>
<dbReference type="InterPro" id="IPR013783">
    <property type="entry name" value="Ig-like_fold"/>
</dbReference>
<feature type="compositionally biased region" description="Basic and acidic residues" evidence="4">
    <location>
        <begin position="203"/>
        <end position="216"/>
    </location>
</feature>
<dbReference type="SUPFAM" id="SSF48726">
    <property type="entry name" value="Immunoglobulin"/>
    <property type="match status" value="1"/>
</dbReference>
<dbReference type="PANTHER" id="PTHR12207:SF31">
    <property type="entry name" value="V-SET AND TRANSMEMBRANE DOMAIN-CONTAINING PROTEIN 2-LIKE PROTEIN"/>
    <property type="match status" value="1"/>
</dbReference>
<evidence type="ECO:0000256" key="4">
    <source>
        <dbReference type="SAM" id="MobiDB-lite"/>
    </source>
</evidence>
<feature type="region of interest" description="Disordered" evidence="4">
    <location>
        <begin position="121"/>
        <end position="145"/>
    </location>
</feature>
<evidence type="ECO:0000256" key="2">
    <source>
        <dbReference type="ARBA" id="ARBA00023157"/>
    </source>
</evidence>
<evidence type="ECO:0000259" key="6">
    <source>
        <dbReference type="PROSITE" id="PS50835"/>
    </source>
</evidence>
<feature type="domain" description="Ig-like" evidence="6">
    <location>
        <begin position="38"/>
        <end position="116"/>
    </location>
</feature>
<dbReference type="OrthoDB" id="9870402at2759"/>